<dbReference type="InterPro" id="IPR011335">
    <property type="entry name" value="Restrct_endonuc-II-like"/>
</dbReference>
<evidence type="ECO:0000259" key="1">
    <source>
        <dbReference type="Pfam" id="PF12705"/>
    </source>
</evidence>
<dbReference type="InterPro" id="IPR011604">
    <property type="entry name" value="PDDEXK-like_dom_sf"/>
</dbReference>
<evidence type="ECO:0000313" key="3">
    <source>
        <dbReference type="Proteomes" id="UP000236454"/>
    </source>
</evidence>
<proteinExistence type="predicted"/>
<dbReference type="Proteomes" id="UP000236454">
    <property type="component" value="Unassembled WGS sequence"/>
</dbReference>
<dbReference type="STRING" id="477690.SAMN05216474_2782"/>
<evidence type="ECO:0000313" key="2">
    <source>
        <dbReference type="EMBL" id="SFT85917.1"/>
    </source>
</evidence>
<protein>
    <submittedName>
        <fullName evidence="2">PD-(D/E)XK nuclease superfamily protein</fullName>
    </submittedName>
</protein>
<dbReference type="InterPro" id="IPR027417">
    <property type="entry name" value="P-loop_NTPase"/>
</dbReference>
<accession>A0A1I7BFH1</accession>
<keyword evidence="3" id="KW-1185">Reference proteome</keyword>
<organism evidence="2 3">
    <name type="scientific">Lishizhenia tianjinensis</name>
    <dbReference type="NCBI Taxonomy" id="477690"/>
    <lineage>
        <taxon>Bacteria</taxon>
        <taxon>Pseudomonadati</taxon>
        <taxon>Bacteroidota</taxon>
        <taxon>Flavobacteriia</taxon>
        <taxon>Flavobacteriales</taxon>
        <taxon>Crocinitomicaceae</taxon>
        <taxon>Lishizhenia</taxon>
    </lineage>
</organism>
<dbReference type="SUPFAM" id="SSF52980">
    <property type="entry name" value="Restriction endonuclease-like"/>
    <property type="match status" value="1"/>
</dbReference>
<name>A0A1I7BFH1_9FLAO</name>
<dbReference type="RefSeq" id="WP_090251858.1">
    <property type="nucleotide sequence ID" value="NZ_FPAS01000005.1"/>
</dbReference>
<dbReference type="Pfam" id="PF12705">
    <property type="entry name" value="PDDEXK_1"/>
    <property type="match status" value="1"/>
</dbReference>
<gene>
    <name evidence="2" type="ORF">SAMN05216474_2782</name>
</gene>
<reference evidence="2 3" key="1">
    <citation type="submission" date="2016-10" db="EMBL/GenBank/DDBJ databases">
        <authorList>
            <person name="de Groot N.N."/>
        </authorList>
    </citation>
    <scope>NUCLEOTIDE SEQUENCE [LARGE SCALE GENOMIC DNA]</scope>
    <source>
        <strain evidence="2 3">CGMCC 1.7005</strain>
    </source>
</reference>
<dbReference type="OrthoDB" id="9762792at2"/>
<dbReference type="Gene3D" id="3.90.320.10">
    <property type="match status" value="1"/>
</dbReference>
<sequence length="949" mass="110384">MEKFVDRIANHIKVKDYVLTDLTIVLPSRRAKKYIQKALFEQYDRAVFSPNILTIDEWVKNYTPQSIIDKTWALFKLYEIHEKISGPENKGLDEFLKWGRTLLSDFDEIDRYLIETKQLFVNLLDVKELEAWNVGEDELTDAQKRFLAFWETLPDYYKAFKEMLKKEEAINMGAAYANFSQNLHLLFEDNKNAQFIFAGFNALSKAEESIMLQLKKMGKAEIFIDVDEFYMKDHNHEAGMFLRPLTKSFELKKEEYLKNHYATSVKKIELINCKQSTGQAKTIATLLKNEIQPKDFSDTVVLLADENMVVPVLKNIPSNIKEANITLGLPLKNTSLRAWVDMIFNIQENFRRFNTKSIYYKDLLKLIKHPFMLAVLSEEDKIQLQSLEDKIVHNNWLFLQLDQIKISKRIKEVIQLLTQAWNLQNEKYTLEALGVVRKLNDLLYAYIDKEEHTLEKAIIYNFDASLVALQNILESFTPKINFNSFKQIFNEHWSTQSLAYFGNPLDGLQIMGLLETRLLDFKNLLVVGLNEGSMPPNNPIQTLIPMDLRRFHGLPTPREKQGLFAHHVYRLLHHAENVWITYSSAERRMGVDEASRYVHQVKLELSRQFKNISLVERDYSIEDTQQSSEIISVEKSPAILARLDEYFGNRTSASALNKYLQCPLDFYYRYVLGFGEEKEVEEEIEANNFGSFIHNTLEILLKPFSRIGDGKRKGQNILPEDIDQMLKTYGPILQQEFIAHFDKHKEYLETGKNFLSLTVANHLVKSILKAQKEELISNPTAQLFIEEVEGEFTKELTVQLGKSEKLVKFVGFIDRIDNFEDEVRIIDYKSGTCNEDKVKIPSTRGGNSPQDVLLNVLSKKHYVFQLLVYNMLYKARYPHKPYPGKTGILSMVNLKDGIFFLDNKLKEAANMDDLMELFEECLQQIIAEIYDETKAFEHNPDAQYCQYCG</sequence>
<feature type="domain" description="PD-(D/E)XK endonuclease-like" evidence="1">
    <location>
        <begin position="651"/>
        <end position="948"/>
    </location>
</feature>
<dbReference type="AlphaFoldDB" id="A0A1I7BFH1"/>
<dbReference type="EMBL" id="FPAS01000005">
    <property type="protein sequence ID" value="SFT85917.1"/>
    <property type="molecule type" value="Genomic_DNA"/>
</dbReference>
<dbReference type="InterPro" id="IPR038726">
    <property type="entry name" value="PDDEXK_AddAB-type"/>
</dbReference>
<dbReference type="SUPFAM" id="SSF52540">
    <property type="entry name" value="P-loop containing nucleoside triphosphate hydrolases"/>
    <property type="match status" value="1"/>
</dbReference>